<dbReference type="EMBL" id="CAEZZE010000032">
    <property type="protein sequence ID" value="CAB4746223.1"/>
    <property type="molecule type" value="Genomic_DNA"/>
</dbReference>
<evidence type="ECO:0000256" key="3">
    <source>
        <dbReference type="ARBA" id="ARBA00022801"/>
    </source>
</evidence>
<dbReference type="InterPro" id="IPR017867">
    <property type="entry name" value="Tyr_phospatase_low_mol_wt"/>
</dbReference>
<dbReference type="PANTHER" id="PTHR11717">
    <property type="entry name" value="LOW MOLECULAR WEIGHT PROTEIN TYROSINE PHOSPHATASE"/>
    <property type="match status" value="1"/>
</dbReference>
<dbReference type="InterPro" id="IPR023485">
    <property type="entry name" value="Ptyr_pPase"/>
</dbReference>
<accession>A0A6J6THH1</accession>
<evidence type="ECO:0000256" key="4">
    <source>
        <dbReference type="ARBA" id="ARBA00022912"/>
    </source>
</evidence>
<feature type="domain" description="Phosphotyrosine protein phosphatase I" evidence="5">
    <location>
        <begin position="15"/>
        <end position="173"/>
    </location>
</feature>
<keyword evidence="3" id="KW-0378">Hydrolase</keyword>
<dbReference type="Pfam" id="PF01451">
    <property type="entry name" value="LMWPc"/>
    <property type="match status" value="1"/>
</dbReference>
<comment type="similarity">
    <text evidence="1">Belongs to the low molecular weight phosphotyrosine protein phosphatase family.</text>
</comment>
<dbReference type="CDD" id="cd16343">
    <property type="entry name" value="LMWPTP"/>
    <property type="match status" value="1"/>
</dbReference>
<name>A0A6J6THH1_9ZZZZ</name>
<evidence type="ECO:0000256" key="2">
    <source>
        <dbReference type="ARBA" id="ARBA00013064"/>
    </source>
</evidence>
<proteinExistence type="inferred from homology"/>
<evidence type="ECO:0000313" key="6">
    <source>
        <dbReference type="EMBL" id="CAB4746223.1"/>
    </source>
</evidence>
<evidence type="ECO:0000256" key="1">
    <source>
        <dbReference type="ARBA" id="ARBA00011063"/>
    </source>
</evidence>
<gene>
    <name evidence="6" type="ORF">UFOPK2827_00306</name>
</gene>
<keyword evidence="4" id="KW-0904">Protein phosphatase</keyword>
<dbReference type="PRINTS" id="PR00719">
    <property type="entry name" value="LMWPTPASE"/>
</dbReference>
<dbReference type="InterPro" id="IPR036196">
    <property type="entry name" value="Ptyr_pPase_sf"/>
</dbReference>
<dbReference type="PANTHER" id="PTHR11717:SF7">
    <property type="entry name" value="LOW MOLECULAR WEIGHT PHOSPHOTYROSINE PROTEIN PHOSPHATASE"/>
    <property type="match status" value="1"/>
</dbReference>
<evidence type="ECO:0000259" key="5">
    <source>
        <dbReference type="SMART" id="SM00226"/>
    </source>
</evidence>
<dbReference type="AlphaFoldDB" id="A0A6J6THH1"/>
<sequence>MQNEYLKSLALRDVIRVEMVCLGNICRSPMAAAVLHNKTLELSNPRFVVTSSGTSGWHDGEGAHHLSEKTWKAAGYTFEHTSRKFQLNFFDEADLILPMDLTNRANILNGARDDADKAKVFMLRSFDPSLSHINPTSREAEQLQVPDPWGETIEAYQEVLEMIERATDGLVEALTS</sequence>
<organism evidence="6">
    <name type="scientific">freshwater metagenome</name>
    <dbReference type="NCBI Taxonomy" id="449393"/>
    <lineage>
        <taxon>unclassified sequences</taxon>
        <taxon>metagenomes</taxon>
        <taxon>ecological metagenomes</taxon>
    </lineage>
</organism>
<dbReference type="SMART" id="SM00226">
    <property type="entry name" value="LMWPc"/>
    <property type="match status" value="1"/>
</dbReference>
<dbReference type="InterPro" id="IPR050438">
    <property type="entry name" value="LMW_PTPase"/>
</dbReference>
<protein>
    <recommendedName>
        <fullName evidence="2">protein-tyrosine-phosphatase</fullName>
        <ecNumber evidence="2">3.1.3.48</ecNumber>
    </recommendedName>
</protein>
<dbReference type="EC" id="3.1.3.48" evidence="2"/>
<dbReference type="GO" id="GO:0004725">
    <property type="term" value="F:protein tyrosine phosphatase activity"/>
    <property type="evidence" value="ECO:0007669"/>
    <property type="project" value="UniProtKB-EC"/>
</dbReference>
<reference evidence="6" key="1">
    <citation type="submission" date="2020-05" db="EMBL/GenBank/DDBJ databases">
        <authorList>
            <person name="Chiriac C."/>
            <person name="Salcher M."/>
            <person name="Ghai R."/>
            <person name="Kavagutti S V."/>
        </authorList>
    </citation>
    <scope>NUCLEOTIDE SEQUENCE</scope>
</reference>
<dbReference type="SUPFAM" id="SSF52788">
    <property type="entry name" value="Phosphotyrosine protein phosphatases I"/>
    <property type="match status" value="1"/>
</dbReference>
<dbReference type="Gene3D" id="3.40.50.2300">
    <property type="match status" value="1"/>
</dbReference>